<sequence>MEPATRDSGSLDKGLKDLNLTNEELTKFEKAFKDPEFLKLFEEYAKEVSDPKVKEETDKYLRQLEEQGRAEDVYGKGVQLITPKPGLVLKTKVLGAKEGGGPAAKGAADPGSGAAGGGGRRDSLPVGQKVFINVCTSDKVERYSLKEAQDASGRVGKQLSIPITTGPGRQGTDKHGQPAAVYDVVVHPDTIEFAASRSQVMSTLAEMALEQVETLSRSHLTRNWRRLNSRYKATEGAAEPPVVCVRTGEGGEAVEGRLKPRADVPGLDVPGAKAAAADAGAVADAAEGGGGGSAKAPASRSAFSFDKQRGQQRSQQQQRQQQEEVKDPSQPGYRHPDGCRTPEWTLVHRGQTDLAAAWGDAGRGLALDASVPKELLIRVTLPEVASAAAVDLDVGQRRLTIKVPGKYLLDIVLPYAVDDDKGKAKFDKARKQLEITLPVVPPPPPTRAPAAAAAAAPLVQELPGGPREQPQQQLPGEGLATAAEGRTVAPPAGGERGVEEEEEEEEAGPVAAAGGAVDGEGGGPAEGREATAAAVAVAGRSAGGSAEASRRGEEEQPQHRGRTEGQAEVEGRDEEERRAPSMTENERRWRELHERRAPTGGDDGGGAAAAEARDAATAGGGPPADDAVQSAEAGQCRTDSADASVACAAAGAAAAAAAAAAVSEPTVLLKPRLRRDVAMELD</sequence>
<evidence type="ECO:0000313" key="7">
    <source>
        <dbReference type="EMBL" id="GLC58623.1"/>
    </source>
</evidence>
<dbReference type="AlphaFoldDB" id="A0A9W6BV49"/>
<protein>
    <recommendedName>
        <fullName evidence="3">Protein kintoun</fullName>
    </recommendedName>
    <alternativeName>
        <fullName evidence="3">Dynein assembly factor 2, axonemal homolog</fullName>
    </alternativeName>
</protein>
<gene>
    <name evidence="7" type="primary">PLEST005209</name>
    <name evidence="7" type="ORF">PLESTB_001381400</name>
</gene>
<evidence type="ECO:0000259" key="6">
    <source>
        <dbReference type="Pfam" id="PF18201"/>
    </source>
</evidence>
<evidence type="ECO:0000313" key="8">
    <source>
        <dbReference type="Proteomes" id="UP001165080"/>
    </source>
</evidence>
<feature type="compositionally biased region" description="Basic and acidic residues" evidence="4">
    <location>
        <begin position="574"/>
        <end position="597"/>
    </location>
</feature>
<keyword evidence="2 3" id="KW-0963">Cytoplasm</keyword>
<reference evidence="7 8" key="1">
    <citation type="journal article" date="2023" name="Commun. Biol.">
        <title>Reorganization of the ancestral sex-determining regions during the evolution of trioecy in Pleodorina starrii.</title>
        <authorList>
            <person name="Takahashi K."/>
            <person name="Suzuki S."/>
            <person name="Kawai-Toyooka H."/>
            <person name="Yamamoto K."/>
            <person name="Hamaji T."/>
            <person name="Ootsuki R."/>
            <person name="Yamaguchi H."/>
            <person name="Kawachi M."/>
            <person name="Higashiyama T."/>
            <person name="Nozaki H."/>
        </authorList>
    </citation>
    <scope>NUCLEOTIDE SEQUENCE [LARGE SCALE GENOMIC DNA]</scope>
    <source>
        <strain evidence="7 8">NIES-4479</strain>
    </source>
</reference>
<feature type="compositionally biased region" description="Low complexity" evidence="4">
    <location>
        <begin position="530"/>
        <end position="547"/>
    </location>
</feature>
<dbReference type="Proteomes" id="UP001165080">
    <property type="component" value="Unassembled WGS sequence"/>
</dbReference>
<evidence type="ECO:0000256" key="1">
    <source>
        <dbReference type="ARBA" id="ARBA00004496"/>
    </source>
</evidence>
<name>A0A9W6BV49_9CHLO</name>
<comment type="function">
    <text evidence="3">Required for cytoplasmic pre-assembly of axonemal dyneins, thereby playing a central role in motility in cilia and flagella. Involved in pre-assembly of dynein arm complexes in the cytoplasm before intraflagellar transport loads them for the ciliary compartment.</text>
</comment>
<dbReference type="EMBL" id="BRXU01000023">
    <property type="protein sequence ID" value="GLC58623.1"/>
    <property type="molecule type" value="Genomic_DNA"/>
</dbReference>
<proteinExistence type="inferred from homology"/>
<organism evidence="7 8">
    <name type="scientific">Pleodorina starrii</name>
    <dbReference type="NCBI Taxonomy" id="330485"/>
    <lineage>
        <taxon>Eukaryota</taxon>
        <taxon>Viridiplantae</taxon>
        <taxon>Chlorophyta</taxon>
        <taxon>core chlorophytes</taxon>
        <taxon>Chlorophyceae</taxon>
        <taxon>CS clade</taxon>
        <taxon>Chlamydomonadales</taxon>
        <taxon>Volvocaceae</taxon>
        <taxon>Pleodorina</taxon>
    </lineage>
</organism>
<feature type="region of interest" description="Disordered" evidence="4">
    <location>
        <begin position="483"/>
        <end position="643"/>
    </location>
</feature>
<feature type="domain" description="PIH1 N-terminal" evidence="5">
    <location>
        <begin position="127"/>
        <end position="234"/>
    </location>
</feature>
<comment type="caution">
    <text evidence="7">The sequence shown here is derived from an EMBL/GenBank/DDBJ whole genome shotgun (WGS) entry which is preliminary data.</text>
</comment>
<evidence type="ECO:0000256" key="3">
    <source>
        <dbReference type="HAMAP-Rule" id="MF_03069"/>
    </source>
</evidence>
<dbReference type="PANTHER" id="PTHR22997:SF0">
    <property type="entry name" value="PIH1 DOMAIN-CONTAINING PROTEIN 1"/>
    <property type="match status" value="1"/>
</dbReference>
<dbReference type="InterPro" id="IPR050734">
    <property type="entry name" value="PIH1/Kintoun_subfamily"/>
</dbReference>
<feature type="region of interest" description="Disordered" evidence="4">
    <location>
        <begin position="284"/>
        <end position="343"/>
    </location>
</feature>
<dbReference type="InterPro" id="IPR041442">
    <property type="entry name" value="PIH1D1/2/3_CS-like"/>
</dbReference>
<feature type="compositionally biased region" description="Acidic residues" evidence="4">
    <location>
        <begin position="498"/>
        <end position="507"/>
    </location>
</feature>
<comment type="similarity">
    <text evidence="3">Belongs to the PIH1 family. Kintoun subfamily.</text>
</comment>
<dbReference type="PANTHER" id="PTHR22997">
    <property type="entry name" value="PIH1 DOMAIN-CONTAINING PROTEIN 1"/>
    <property type="match status" value="1"/>
</dbReference>
<dbReference type="Pfam" id="PF08190">
    <property type="entry name" value="PIH1"/>
    <property type="match status" value="1"/>
</dbReference>
<evidence type="ECO:0000256" key="4">
    <source>
        <dbReference type="SAM" id="MobiDB-lite"/>
    </source>
</evidence>
<feature type="domain" description="PIH1D1/2/3 CS-like" evidence="6">
    <location>
        <begin position="341"/>
        <end position="440"/>
    </location>
</feature>
<feature type="compositionally biased region" description="Low complexity" evidence="4">
    <location>
        <begin position="311"/>
        <end position="320"/>
    </location>
</feature>
<dbReference type="OrthoDB" id="546764at2759"/>
<comment type="subcellular location">
    <subcellularLocation>
        <location evidence="1 3">Cytoplasm</location>
    </subcellularLocation>
</comment>
<accession>A0A9W6BV49</accession>
<dbReference type="InterPro" id="IPR034727">
    <property type="entry name" value="Kintoun"/>
</dbReference>
<evidence type="ECO:0000259" key="5">
    <source>
        <dbReference type="Pfam" id="PF08190"/>
    </source>
</evidence>
<dbReference type="GO" id="GO:0070286">
    <property type="term" value="P:axonemal dynein complex assembly"/>
    <property type="evidence" value="ECO:0007669"/>
    <property type="project" value="UniProtKB-UniRule"/>
</dbReference>
<dbReference type="HAMAP" id="MF_03069">
    <property type="entry name" value="Kintoun"/>
    <property type="match status" value="1"/>
</dbReference>
<keyword evidence="8" id="KW-1185">Reference proteome</keyword>
<dbReference type="Pfam" id="PF18201">
    <property type="entry name" value="PIH1_CS"/>
    <property type="match status" value="1"/>
</dbReference>
<evidence type="ECO:0000256" key="2">
    <source>
        <dbReference type="ARBA" id="ARBA00022490"/>
    </source>
</evidence>
<dbReference type="InterPro" id="IPR012981">
    <property type="entry name" value="PIH1_N"/>
</dbReference>
<feature type="region of interest" description="Disordered" evidence="4">
    <location>
        <begin position="98"/>
        <end position="121"/>
    </location>
</feature>
<feature type="compositionally biased region" description="Gly residues" evidence="4">
    <location>
        <begin position="516"/>
        <end position="525"/>
    </location>
</feature>
<dbReference type="GO" id="GO:0005737">
    <property type="term" value="C:cytoplasm"/>
    <property type="evidence" value="ECO:0007669"/>
    <property type="project" value="UniProtKB-SubCell"/>
</dbReference>
<feature type="compositionally biased region" description="Basic and acidic residues" evidence="4">
    <location>
        <begin position="548"/>
        <end position="565"/>
    </location>
</feature>
<dbReference type="CDD" id="cd00298">
    <property type="entry name" value="ACD_sHsps_p23-like"/>
    <property type="match status" value="1"/>
</dbReference>
<dbReference type="GO" id="GO:0060285">
    <property type="term" value="P:cilium-dependent cell motility"/>
    <property type="evidence" value="ECO:0007669"/>
    <property type="project" value="UniProtKB-UniRule"/>
</dbReference>